<dbReference type="GO" id="GO:0051301">
    <property type="term" value="P:cell division"/>
    <property type="evidence" value="ECO:0007669"/>
    <property type="project" value="UniProtKB-KW"/>
</dbReference>
<keyword evidence="2" id="KW-0472">Membrane</keyword>
<keyword evidence="3" id="KW-0132">Cell division</keyword>
<evidence type="ECO:0000313" key="3">
    <source>
        <dbReference type="EMBL" id="KAF1015114.1"/>
    </source>
</evidence>
<gene>
    <name evidence="3" type="primary">ftsL_1</name>
    <name evidence="3" type="ORF">GAK31_02602</name>
</gene>
<feature type="coiled-coil region" evidence="1">
    <location>
        <begin position="86"/>
        <end position="113"/>
    </location>
</feature>
<evidence type="ECO:0000313" key="4">
    <source>
        <dbReference type="Proteomes" id="UP000487117"/>
    </source>
</evidence>
<feature type="transmembrane region" description="Helical" evidence="2">
    <location>
        <begin position="54"/>
        <end position="77"/>
    </location>
</feature>
<accession>A0A7V8FGC1</accession>
<protein>
    <submittedName>
        <fullName evidence="3">Cell division protein FtsL</fullName>
    </submittedName>
</protein>
<dbReference type="AlphaFoldDB" id="A0A7V8FGC1"/>
<dbReference type="EMBL" id="WNDS01000003">
    <property type="protein sequence ID" value="KAF1015114.1"/>
    <property type="molecule type" value="Genomic_DNA"/>
</dbReference>
<keyword evidence="3" id="KW-0131">Cell cycle</keyword>
<dbReference type="Pfam" id="PF20567">
    <property type="entry name" value="DUF6776"/>
    <property type="match status" value="1"/>
</dbReference>
<name>A0A7V8FGC1_STEMA</name>
<evidence type="ECO:0000256" key="2">
    <source>
        <dbReference type="SAM" id="Phobius"/>
    </source>
</evidence>
<sequence length="275" mass="29785">MSGLLSYTSPSFATGAVTVSRSDASEVPMNNRTPPRVQIRLPGRPAAPVDRRRLLVVAGIWLLSLVLASLGGCWLSTPKGEQGQRLQAAEKRATTLQQQVTELRQKQATLEASDRISRAANTDVQATLSERDEEIASLRADVALYERLVGSTSQRKGLNTHSIEFSAETGGTWQYSAVLTQNLNRGAISQGLMRFTVEGVKNGKLATISWDELHQRSKVPGQDYSFRYFQQLTGSVILPAGFTPQRVRVSLGTGAGGTAQVFDWKQAGAPANNGE</sequence>
<dbReference type="InterPro" id="IPR046703">
    <property type="entry name" value="DUF6776"/>
</dbReference>
<comment type="caution">
    <text evidence="3">The sequence shown here is derived from an EMBL/GenBank/DDBJ whole genome shotgun (WGS) entry which is preliminary data.</text>
</comment>
<keyword evidence="2" id="KW-0812">Transmembrane</keyword>
<keyword evidence="2" id="KW-1133">Transmembrane helix</keyword>
<organism evidence="3 4">
    <name type="scientific">Stenotrophomonas maltophilia</name>
    <name type="common">Pseudomonas maltophilia</name>
    <name type="synonym">Xanthomonas maltophilia</name>
    <dbReference type="NCBI Taxonomy" id="40324"/>
    <lineage>
        <taxon>Bacteria</taxon>
        <taxon>Pseudomonadati</taxon>
        <taxon>Pseudomonadota</taxon>
        <taxon>Gammaproteobacteria</taxon>
        <taxon>Lysobacterales</taxon>
        <taxon>Lysobacteraceae</taxon>
        <taxon>Stenotrophomonas</taxon>
        <taxon>Stenotrophomonas maltophilia group</taxon>
    </lineage>
</organism>
<proteinExistence type="predicted"/>
<dbReference type="Proteomes" id="UP000487117">
    <property type="component" value="Unassembled WGS sequence"/>
</dbReference>
<keyword evidence="1" id="KW-0175">Coiled coil</keyword>
<evidence type="ECO:0000256" key="1">
    <source>
        <dbReference type="SAM" id="Coils"/>
    </source>
</evidence>
<reference evidence="4" key="1">
    <citation type="journal article" date="2020" name="MBio">
        <title>Horizontal gene transfer to a defensive symbiont with a reduced genome amongst a multipartite beetle microbiome.</title>
        <authorList>
            <person name="Waterworth S.C."/>
            <person name="Florez L.V."/>
            <person name="Rees E.R."/>
            <person name="Hertweck C."/>
            <person name="Kaltenpoth M."/>
            <person name="Kwan J.C."/>
        </authorList>
    </citation>
    <scope>NUCLEOTIDE SEQUENCE [LARGE SCALE GENOMIC DNA]</scope>
</reference>